<organism evidence="11 12">
    <name type="scientific">Linum tenue</name>
    <dbReference type="NCBI Taxonomy" id="586396"/>
    <lineage>
        <taxon>Eukaryota</taxon>
        <taxon>Viridiplantae</taxon>
        <taxon>Streptophyta</taxon>
        <taxon>Embryophyta</taxon>
        <taxon>Tracheophyta</taxon>
        <taxon>Spermatophyta</taxon>
        <taxon>Magnoliopsida</taxon>
        <taxon>eudicotyledons</taxon>
        <taxon>Gunneridae</taxon>
        <taxon>Pentapetalae</taxon>
        <taxon>rosids</taxon>
        <taxon>fabids</taxon>
        <taxon>Malpighiales</taxon>
        <taxon>Linaceae</taxon>
        <taxon>Linum</taxon>
    </lineage>
</organism>
<dbReference type="PROSITE" id="PS00773">
    <property type="entry name" value="CHITINASE_19_1"/>
    <property type="match status" value="1"/>
</dbReference>
<keyword evidence="7" id="KW-0119">Carbohydrate metabolism</keyword>
<proteinExistence type="inferred from homology"/>
<dbReference type="Gene3D" id="3.30.20.10">
    <property type="entry name" value="Endochitinase, domain 2"/>
    <property type="match status" value="1"/>
</dbReference>
<comment type="similarity">
    <text evidence="2">Belongs to the glycosyl hydrolase 19 family. Chitinase class I subfamily.</text>
</comment>
<evidence type="ECO:0000256" key="3">
    <source>
        <dbReference type="ARBA" id="ARBA00012729"/>
    </source>
</evidence>
<evidence type="ECO:0000256" key="4">
    <source>
        <dbReference type="ARBA" id="ARBA00022669"/>
    </source>
</evidence>
<keyword evidence="9" id="KW-0624">Polysaccharide degradation</keyword>
<dbReference type="Proteomes" id="UP001154282">
    <property type="component" value="Unassembled WGS sequence"/>
</dbReference>
<dbReference type="Pfam" id="PF00182">
    <property type="entry name" value="Glyco_hydro_19"/>
    <property type="match status" value="1"/>
</dbReference>
<reference evidence="11" key="1">
    <citation type="submission" date="2022-08" db="EMBL/GenBank/DDBJ databases">
        <authorList>
            <person name="Gutierrez-Valencia J."/>
        </authorList>
    </citation>
    <scope>NUCLEOTIDE SEQUENCE</scope>
</reference>
<dbReference type="GO" id="GO:0008061">
    <property type="term" value="F:chitin binding"/>
    <property type="evidence" value="ECO:0007669"/>
    <property type="project" value="UniProtKB-KW"/>
</dbReference>
<evidence type="ECO:0000313" key="11">
    <source>
        <dbReference type="EMBL" id="CAI0553377.1"/>
    </source>
</evidence>
<gene>
    <name evidence="11" type="ORF">LITE_LOCUS46822</name>
</gene>
<evidence type="ECO:0000256" key="7">
    <source>
        <dbReference type="ARBA" id="ARBA00023277"/>
    </source>
</evidence>
<evidence type="ECO:0000256" key="2">
    <source>
        <dbReference type="ARBA" id="ARBA00009373"/>
    </source>
</evidence>
<dbReference type="EMBL" id="CAMGYJ010000010">
    <property type="protein sequence ID" value="CAI0553377.1"/>
    <property type="molecule type" value="Genomic_DNA"/>
</dbReference>
<feature type="non-terminal residue" evidence="11">
    <location>
        <position position="1"/>
    </location>
</feature>
<evidence type="ECO:0000256" key="6">
    <source>
        <dbReference type="ARBA" id="ARBA00023024"/>
    </source>
</evidence>
<keyword evidence="6" id="KW-0146">Chitin degradation</keyword>
<evidence type="ECO:0000256" key="9">
    <source>
        <dbReference type="ARBA" id="ARBA00023326"/>
    </source>
</evidence>
<dbReference type="InterPro" id="IPR023346">
    <property type="entry name" value="Lysozyme-like_dom_sf"/>
</dbReference>
<evidence type="ECO:0000256" key="8">
    <source>
        <dbReference type="ARBA" id="ARBA00023295"/>
    </source>
</evidence>
<dbReference type="InterPro" id="IPR000726">
    <property type="entry name" value="Glyco_hydro_19_cat"/>
</dbReference>
<dbReference type="GO" id="GO:0016998">
    <property type="term" value="P:cell wall macromolecule catabolic process"/>
    <property type="evidence" value="ECO:0007669"/>
    <property type="project" value="InterPro"/>
</dbReference>
<dbReference type="PANTHER" id="PTHR22595">
    <property type="entry name" value="CHITINASE-RELATED"/>
    <property type="match status" value="1"/>
</dbReference>
<dbReference type="PANTHER" id="PTHR22595:SF197">
    <property type="entry name" value="CHITINASE FAMILY PROTEIN"/>
    <property type="match status" value="1"/>
</dbReference>
<name>A0AAV0RA93_9ROSI</name>
<keyword evidence="8" id="KW-0326">Glycosidase</keyword>
<dbReference type="GO" id="GO:0008843">
    <property type="term" value="F:endochitinase activity"/>
    <property type="evidence" value="ECO:0007669"/>
    <property type="project" value="UniProtKB-EC"/>
</dbReference>
<protein>
    <recommendedName>
        <fullName evidence="3">chitinase</fullName>
        <ecNumber evidence="3">3.2.1.14</ecNumber>
    </recommendedName>
</protein>
<keyword evidence="5" id="KW-0378">Hydrolase</keyword>
<keyword evidence="12" id="KW-1185">Reference proteome</keyword>
<comment type="catalytic activity">
    <reaction evidence="1">
        <text>Random endo-hydrolysis of N-acetyl-beta-D-glucosaminide (1-&gt;4)-beta-linkages in chitin and chitodextrins.</text>
        <dbReference type="EC" id="3.2.1.14"/>
    </reaction>
</comment>
<evidence type="ECO:0000313" key="12">
    <source>
        <dbReference type="Proteomes" id="UP001154282"/>
    </source>
</evidence>
<comment type="caution">
    <text evidence="11">The sequence shown here is derived from an EMBL/GenBank/DDBJ whole genome shotgun (WGS) entry which is preliminary data.</text>
</comment>
<dbReference type="Gene3D" id="1.10.530.10">
    <property type="match status" value="1"/>
</dbReference>
<evidence type="ECO:0000256" key="1">
    <source>
        <dbReference type="ARBA" id="ARBA00000822"/>
    </source>
</evidence>
<dbReference type="EC" id="3.2.1.14" evidence="3"/>
<evidence type="ECO:0000256" key="5">
    <source>
        <dbReference type="ARBA" id="ARBA00022801"/>
    </source>
</evidence>
<keyword evidence="4" id="KW-0147">Chitin-binding</keyword>
<dbReference type="SUPFAM" id="SSF53955">
    <property type="entry name" value="Lysozyme-like"/>
    <property type="match status" value="1"/>
</dbReference>
<dbReference type="GO" id="GO:0000272">
    <property type="term" value="P:polysaccharide catabolic process"/>
    <property type="evidence" value="ECO:0007669"/>
    <property type="project" value="UniProtKB-KW"/>
</dbReference>
<evidence type="ECO:0000259" key="10">
    <source>
        <dbReference type="PROSITE" id="PS00773"/>
    </source>
</evidence>
<dbReference type="GO" id="GO:0006032">
    <property type="term" value="P:chitin catabolic process"/>
    <property type="evidence" value="ECO:0007669"/>
    <property type="project" value="UniProtKB-KW"/>
</dbReference>
<accession>A0AAV0RA93</accession>
<feature type="domain" description="Glycoside hydrolase family 19 catalytic" evidence="10">
    <location>
        <begin position="85"/>
        <end position="107"/>
    </location>
</feature>
<sequence>PQQPTAGTFYKYLLFLRPATTLRQSYYYSVHYLNTMANLQVILVATSAILLTAAVLPAASADVTVADIVTPEFFNGIKNQAPNSCVGKGFYTLDAFLRAVHSYPNFGNRRSLPGSKREIAAFFAHVTHETGNMCYIEETNRGTYCDPTQFPCAPGKRYYGRGALQLRWNYNYAKSGRENNFDGVNDPDAVARDPVRAWRSALWFWVTNVGPVLPQGFGATIRKINGKECDGGNSAAVRERVGYYNNYCRKFGIPLQTNAGC</sequence>
<dbReference type="AlphaFoldDB" id="A0AAV0RA93"/>
<dbReference type="CDD" id="cd00325">
    <property type="entry name" value="chitinase_GH19"/>
    <property type="match status" value="1"/>
</dbReference>